<sequence>MNKNHKWLKITMCSLTLSLVATPLSVFGAEKEAQTGEVLNTTESKKVNAEKLTTPRPIRKKSLFENGFLLILILLLRLPKH</sequence>
<proteinExistence type="predicted"/>
<dbReference type="PATRIC" id="fig|1265820.5.peg.3391"/>
<keyword evidence="1" id="KW-1133">Transmembrane helix</keyword>
<keyword evidence="1" id="KW-0812">Transmembrane</keyword>
<feature type="chain" id="PRO_5004892054" evidence="2">
    <location>
        <begin position="29"/>
        <end position="81"/>
    </location>
</feature>
<keyword evidence="4" id="KW-1185">Reference proteome</keyword>
<feature type="transmembrane region" description="Helical" evidence="1">
    <location>
        <begin position="62"/>
        <end position="78"/>
    </location>
</feature>
<evidence type="ECO:0000313" key="4">
    <source>
        <dbReference type="Proteomes" id="UP000019254"/>
    </source>
</evidence>
<name>W7BYU5_9LIST</name>
<keyword evidence="1" id="KW-0472">Membrane</keyword>
<comment type="caution">
    <text evidence="3">The sequence shown here is derived from an EMBL/GenBank/DDBJ whole genome shotgun (WGS) entry which is preliminary data.</text>
</comment>
<feature type="signal peptide" evidence="2">
    <location>
        <begin position="1"/>
        <end position="28"/>
    </location>
</feature>
<evidence type="ECO:0000313" key="3">
    <source>
        <dbReference type="EMBL" id="EUJ25408.1"/>
    </source>
</evidence>
<keyword evidence="2" id="KW-0732">Signal</keyword>
<dbReference type="AlphaFoldDB" id="W7BYU5"/>
<dbReference type="Proteomes" id="UP000019254">
    <property type="component" value="Unassembled WGS sequence"/>
</dbReference>
<evidence type="ECO:0000256" key="2">
    <source>
        <dbReference type="SAM" id="SignalP"/>
    </source>
</evidence>
<accession>W7BYU5</accession>
<dbReference type="STRING" id="1265820.PCORN_17194"/>
<gene>
    <name evidence="3" type="ORF">PCORN_17194</name>
</gene>
<organism evidence="3 4">
    <name type="scientific">Listeria cornellensis FSL F6-0969</name>
    <dbReference type="NCBI Taxonomy" id="1265820"/>
    <lineage>
        <taxon>Bacteria</taxon>
        <taxon>Bacillati</taxon>
        <taxon>Bacillota</taxon>
        <taxon>Bacilli</taxon>
        <taxon>Bacillales</taxon>
        <taxon>Listeriaceae</taxon>
        <taxon>Listeria</taxon>
    </lineage>
</organism>
<dbReference type="RefSeq" id="WP_036082115.1">
    <property type="nucleotide sequence ID" value="NZ_AODE01000042.1"/>
</dbReference>
<protein>
    <submittedName>
        <fullName evidence="3">Uncharacterized protein</fullName>
    </submittedName>
</protein>
<dbReference type="EMBL" id="AODE01000042">
    <property type="protein sequence ID" value="EUJ25408.1"/>
    <property type="molecule type" value="Genomic_DNA"/>
</dbReference>
<evidence type="ECO:0000256" key="1">
    <source>
        <dbReference type="SAM" id="Phobius"/>
    </source>
</evidence>
<reference evidence="3 4" key="1">
    <citation type="journal article" date="2014" name="Int. J. Syst. Evol. Microbiol.">
        <title>Listeria floridensis sp. nov., Listeria aquatica sp. nov., Listeria cornellensis sp. nov., Listeria riparia sp. nov. and Listeria grandensis sp. nov., from agricultural and natural environments.</title>
        <authorList>
            <person name="den Bakker H.C."/>
            <person name="Warchocki S."/>
            <person name="Wright E.M."/>
            <person name="Allred A.F."/>
            <person name="Ahlstrom C."/>
            <person name="Manuel C.S."/>
            <person name="Stasiewicz M.J."/>
            <person name="Burrell A."/>
            <person name="Roof S."/>
            <person name="Strawn L."/>
            <person name="Fortes E.D."/>
            <person name="Nightingale K.K."/>
            <person name="Kephart D."/>
            <person name="Wiedmann M."/>
        </authorList>
    </citation>
    <scope>NUCLEOTIDE SEQUENCE [LARGE SCALE GENOMIC DNA]</scope>
    <source>
        <strain evidence="4">FSL F6-969</strain>
    </source>
</reference>
<dbReference type="OrthoDB" id="9916324at2"/>